<dbReference type="InterPro" id="IPR002347">
    <property type="entry name" value="SDR_fam"/>
</dbReference>
<keyword evidence="4" id="KW-1185">Reference proteome</keyword>
<dbReference type="PANTHER" id="PTHR43669:SF3">
    <property type="entry name" value="ALCOHOL DEHYDROGENASE, PUTATIVE (AFU_ORTHOLOGUE AFUA_3G03445)-RELATED"/>
    <property type="match status" value="1"/>
</dbReference>
<name>A0A165GCI3_9BASI</name>
<dbReference type="Gene3D" id="3.40.50.720">
    <property type="entry name" value="NAD(P)-binding Rossmann-like Domain"/>
    <property type="match status" value="1"/>
</dbReference>
<sequence length="170" mass="17750">MALSLISKVAIVTGAGGGLGKAIAKTFIDAGAKTVLVDINKDYLATAVSELGVDAHGVQADVTSAESVQNVIDETIKKFGSVDVLVNNAGLMDNFAPVGDVDLKLWDKVIAVNLTGPMLMSRAAIQHFLAKDTPGGVIVNIASLGGLFGNRAGVRHDFFPFRAVRLIIFT</sequence>
<protein>
    <submittedName>
        <fullName evidence="3">NAD(P)-binding protein</fullName>
    </submittedName>
</protein>
<accession>A0A165GCI3</accession>
<comment type="similarity">
    <text evidence="1">Belongs to the short-chain dehydrogenases/reductases (SDR) family.</text>
</comment>
<evidence type="ECO:0000256" key="2">
    <source>
        <dbReference type="ARBA" id="ARBA00023002"/>
    </source>
</evidence>
<dbReference type="GO" id="GO:0016491">
    <property type="term" value="F:oxidoreductase activity"/>
    <property type="evidence" value="ECO:0007669"/>
    <property type="project" value="UniProtKB-KW"/>
</dbReference>
<keyword evidence="2" id="KW-0560">Oxidoreductase</keyword>
<dbReference type="PANTHER" id="PTHR43669">
    <property type="entry name" value="5-KETO-D-GLUCONATE 5-REDUCTASE"/>
    <property type="match status" value="1"/>
</dbReference>
<dbReference type="Pfam" id="PF00106">
    <property type="entry name" value="adh_short"/>
    <property type="match status" value="1"/>
</dbReference>
<dbReference type="CDD" id="cd05233">
    <property type="entry name" value="SDR_c"/>
    <property type="match status" value="1"/>
</dbReference>
<dbReference type="InterPro" id="IPR036291">
    <property type="entry name" value="NAD(P)-bd_dom_sf"/>
</dbReference>
<dbReference type="PRINTS" id="PR00080">
    <property type="entry name" value="SDRFAMILY"/>
</dbReference>
<dbReference type="InParanoid" id="A0A165GCI3"/>
<organism evidence="3 4">
    <name type="scientific">Calocera cornea HHB12733</name>
    <dbReference type="NCBI Taxonomy" id="1353952"/>
    <lineage>
        <taxon>Eukaryota</taxon>
        <taxon>Fungi</taxon>
        <taxon>Dikarya</taxon>
        <taxon>Basidiomycota</taxon>
        <taxon>Agaricomycotina</taxon>
        <taxon>Dacrymycetes</taxon>
        <taxon>Dacrymycetales</taxon>
        <taxon>Dacrymycetaceae</taxon>
        <taxon>Calocera</taxon>
    </lineage>
</organism>
<dbReference type="AlphaFoldDB" id="A0A165GCI3"/>
<dbReference type="Proteomes" id="UP000076842">
    <property type="component" value="Unassembled WGS sequence"/>
</dbReference>
<gene>
    <name evidence="3" type="ORF">CALCODRAFT_495546</name>
</gene>
<reference evidence="3 4" key="1">
    <citation type="journal article" date="2016" name="Mol. Biol. Evol.">
        <title>Comparative Genomics of Early-Diverging Mushroom-Forming Fungi Provides Insights into the Origins of Lignocellulose Decay Capabilities.</title>
        <authorList>
            <person name="Nagy L.G."/>
            <person name="Riley R."/>
            <person name="Tritt A."/>
            <person name="Adam C."/>
            <person name="Daum C."/>
            <person name="Floudas D."/>
            <person name="Sun H."/>
            <person name="Yadav J.S."/>
            <person name="Pangilinan J."/>
            <person name="Larsson K.H."/>
            <person name="Matsuura K."/>
            <person name="Barry K."/>
            <person name="Labutti K."/>
            <person name="Kuo R."/>
            <person name="Ohm R.A."/>
            <person name="Bhattacharya S.S."/>
            <person name="Shirouzu T."/>
            <person name="Yoshinaga Y."/>
            <person name="Martin F.M."/>
            <person name="Grigoriev I.V."/>
            <person name="Hibbett D.S."/>
        </authorList>
    </citation>
    <scope>NUCLEOTIDE SEQUENCE [LARGE SCALE GENOMIC DNA]</scope>
    <source>
        <strain evidence="3 4">HHB12733</strain>
    </source>
</reference>
<dbReference type="EMBL" id="KV423957">
    <property type="protein sequence ID" value="KZT57898.1"/>
    <property type="molecule type" value="Genomic_DNA"/>
</dbReference>
<evidence type="ECO:0000256" key="1">
    <source>
        <dbReference type="ARBA" id="ARBA00006484"/>
    </source>
</evidence>
<proteinExistence type="inferred from homology"/>
<dbReference type="PRINTS" id="PR00081">
    <property type="entry name" value="GDHRDH"/>
</dbReference>
<dbReference type="SUPFAM" id="SSF51735">
    <property type="entry name" value="NAD(P)-binding Rossmann-fold domains"/>
    <property type="match status" value="1"/>
</dbReference>
<dbReference type="OrthoDB" id="47007at2759"/>
<dbReference type="STRING" id="1353952.A0A165GCI3"/>
<evidence type="ECO:0000313" key="3">
    <source>
        <dbReference type="EMBL" id="KZT57898.1"/>
    </source>
</evidence>
<evidence type="ECO:0000313" key="4">
    <source>
        <dbReference type="Proteomes" id="UP000076842"/>
    </source>
</evidence>